<evidence type="ECO:0000256" key="7">
    <source>
        <dbReference type="PIRSR" id="PIRSR000190-1"/>
    </source>
</evidence>
<evidence type="ECO:0000256" key="6">
    <source>
        <dbReference type="HAMAP-Rule" id="MF_01629"/>
    </source>
</evidence>
<comment type="function">
    <text evidence="6">Catalyzes the oxidation of either pyridoxine 5'-phosphate (PNP) or pyridoxamine 5'-phosphate (PMP) into pyridoxal 5'-phosphate (PLP).</text>
</comment>
<dbReference type="SUPFAM" id="SSF50475">
    <property type="entry name" value="FMN-binding split barrel"/>
    <property type="match status" value="1"/>
</dbReference>
<keyword evidence="12" id="KW-1185">Reference proteome</keyword>
<feature type="binding site" evidence="6 7">
    <location>
        <position position="132"/>
    </location>
    <ligand>
        <name>substrate</name>
    </ligand>
</feature>
<feature type="binding site" evidence="6 8">
    <location>
        <position position="84"/>
    </location>
    <ligand>
        <name>FMN</name>
        <dbReference type="ChEBI" id="CHEBI:58210"/>
    </ligand>
</feature>
<dbReference type="HAMAP" id="MF_01629">
    <property type="entry name" value="PdxH"/>
    <property type="match status" value="1"/>
</dbReference>
<comment type="catalytic activity">
    <reaction evidence="6">
        <text>pyridoxamine 5'-phosphate + O2 + H2O = pyridoxal 5'-phosphate + H2O2 + NH4(+)</text>
        <dbReference type="Rhea" id="RHEA:15817"/>
        <dbReference type="ChEBI" id="CHEBI:15377"/>
        <dbReference type="ChEBI" id="CHEBI:15379"/>
        <dbReference type="ChEBI" id="CHEBI:16240"/>
        <dbReference type="ChEBI" id="CHEBI:28938"/>
        <dbReference type="ChEBI" id="CHEBI:58451"/>
        <dbReference type="ChEBI" id="CHEBI:597326"/>
        <dbReference type="EC" id="1.4.3.5"/>
    </reaction>
</comment>
<comment type="catalytic activity">
    <reaction evidence="6">
        <text>pyridoxine 5'-phosphate + O2 = pyridoxal 5'-phosphate + H2O2</text>
        <dbReference type="Rhea" id="RHEA:15149"/>
        <dbReference type="ChEBI" id="CHEBI:15379"/>
        <dbReference type="ChEBI" id="CHEBI:16240"/>
        <dbReference type="ChEBI" id="CHEBI:58589"/>
        <dbReference type="ChEBI" id="CHEBI:597326"/>
        <dbReference type="EC" id="1.4.3.5"/>
    </reaction>
</comment>
<feature type="binding site" evidence="6 8">
    <location>
        <begin position="77"/>
        <end position="78"/>
    </location>
    <ligand>
        <name>FMN</name>
        <dbReference type="ChEBI" id="CHEBI:58210"/>
    </ligand>
</feature>
<organism evidence="11 12">
    <name type="scientific">Polynucleobacter kasalickyi</name>
    <dbReference type="NCBI Taxonomy" id="1938817"/>
    <lineage>
        <taxon>Bacteria</taxon>
        <taxon>Pseudomonadati</taxon>
        <taxon>Pseudomonadota</taxon>
        <taxon>Betaproteobacteria</taxon>
        <taxon>Burkholderiales</taxon>
        <taxon>Burkholderiaceae</taxon>
        <taxon>Polynucleobacter</taxon>
    </lineage>
</organism>
<dbReference type="Pfam" id="PF10590">
    <property type="entry name" value="PNP_phzG_C"/>
    <property type="match status" value="1"/>
</dbReference>
<dbReference type="NCBIfam" id="TIGR00558">
    <property type="entry name" value="pdxH"/>
    <property type="match status" value="1"/>
</dbReference>
<dbReference type="PANTHER" id="PTHR10851:SF0">
    <property type="entry name" value="PYRIDOXINE-5'-PHOSPHATE OXIDASE"/>
    <property type="match status" value="1"/>
</dbReference>
<dbReference type="UniPathway" id="UPA01068">
    <property type="reaction ID" value="UER00304"/>
</dbReference>
<feature type="binding site" evidence="6 8">
    <location>
        <position position="185"/>
    </location>
    <ligand>
        <name>FMN</name>
        <dbReference type="ChEBI" id="CHEBI:58210"/>
    </ligand>
</feature>
<dbReference type="Gene3D" id="2.30.110.10">
    <property type="entry name" value="Electron Transport, Fmn-binding Protein, Chain A"/>
    <property type="match status" value="1"/>
</dbReference>
<feature type="binding site" evidence="7">
    <location>
        <begin position="9"/>
        <end position="12"/>
    </location>
    <ligand>
        <name>substrate</name>
    </ligand>
</feature>
<gene>
    <name evidence="6" type="primary">pdxH</name>
    <name evidence="11" type="ORF">SAMN06296008_10682</name>
</gene>
<comment type="subunit">
    <text evidence="6">Homodimer.</text>
</comment>
<dbReference type="PANTHER" id="PTHR10851">
    <property type="entry name" value="PYRIDOXINE-5-PHOSPHATE OXIDASE"/>
    <property type="match status" value="1"/>
</dbReference>
<feature type="binding site" evidence="6 8">
    <location>
        <position position="195"/>
    </location>
    <ligand>
        <name>FMN</name>
        <dbReference type="ChEBI" id="CHEBI:58210"/>
    </ligand>
</feature>
<dbReference type="InterPro" id="IPR019740">
    <property type="entry name" value="Pyridox_Oxase_CS"/>
</dbReference>
<dbReference type="PIRSF" id="PIRSF000190">
    <property type="entry name" value="Pyd_amn-ph_oxd"/>
    <property type="match status" value="1"/>
</dbReference>
<comment type="cofactor">
    <cofactor evidence="6 8">
        <name>FMN</name>
        <dbReference type="ChEBI" id="CHEBI:58210"/>
    </cofactor>
    <text evidence="6 8">Binds 1 FMN per subunit.</text>
</comment>
<evidence type="ECO:0000313" key="11">
    <source>
        <dbReference type="EMBL" id="SMC50784.1"/>
    </source>
</evidence>
<dbReference type="Proteomes" id="UP000192708">
    <property type="component" value="Unassembled WGS sequence"/>
</dbReference>
<keyword evidence="5 6" id="KW-0664">Pyridoxine biosynthesis</keyword>
<comment type="pathway">
    <text evidence="6">Cofactor metabolism; pyridoxal 5'-phosphate salvage; pyridoxal 5'-phosphate from pyridoxamine 5'-phosphate: step 1/1.</text>
</comment>
<comment type="caution">
    <text evidence="6">Lacks conserved residue(s) required for the propagation of feature annotation.</text>
</comment>
<evidence type="ECO:0000259" key="9">
    <source>
        <dbReference type="Pfam" id="PF01243"/>
    </source>
</evidence>
<feature type="binding site" evidence="6 7">
    <location>
        <position position="128"/>
    </location>
    <ligand>
        <name>substrate</name>
    </ligand>
</feature>
<dbReference type="GO" id="GO:0004733">
    <property type="term" value="F:pyridoxamine phosphate oxidase activity"/>
    <property type="evidence" value="ECO:0007669"/>
    <property type="project" value="UniProtKB-UniRule"/>
</dbReference>
<evidence type="ECO:0000256" key="4">
    <source>
        <dbReference type="ARBA" id="ARBA00023002"/>
    </source>
</evidence>
<feature type="binding site" evidence="6 8">
    <location>
        <begin position="62"/>
        <end position="67"/>
    </location>
    <ligand>
        <name>FMN</name>
        <dbReference type="ChEBI" id="CHEBI:58210"/>
    </ligand>
</feature>
<evidence type="ECO:0000256" key="5">
    <source>
        <dbReference type="ARBA" id="ARBA00023096"/>
    </source>
</evidence>
<feature type="binding site" evidence="6 7">
    <location>
        <position position="67"/>
    </location>
    <ligand>
        <name>substrate</name>
    </ligand>
</feature>
<keyword evidence="2 6" id="KW-0285">Flavoprotein</keyword>
<comment type="similarity">
    <text evidence="1 6">Belongs to the pyridoxamine 5'-phosphate oxidase family.</text>
</comment>
<evidence type="ECO:0000256" key="8">
    <source>
        <dbReference type="PIRSR" id="PIRSR000190-2"/>
    </source>
</evidence>
<dbReference type="AlphaFoldDB" id="A0A1W1ZQU4"/>
<dbReference type="GO" id="GO:0008615">
    <property type="term" value="P:pyridoxine biosynthetic process"/>
    <property type="evidence" value="ECO:0007669"/>
    <property type="project" value="UniProtKB-UniRule"/>
</dbReference>
<keyword evidence="3 6" id="KW-0288">FMN</keyword>
<dbReference type="InterPro" id="IPR000659">
    <property type="entry name" value="Pyridox_Oxase"/>
</dbReference>
<dbReference type="EC" id="1.4.3.5" evidence="6"/>
<feature type="binding site" evidence="6 8">
    <location>
        <position position="106"/>
    </location>
    <ligand>
        <name>FMN</name>
        <dbReference type="ChEBI" id="CHEBI:58210"/>
    </ligand>
</feature>
<feature type="domain" description="Pyridoxine 5'-phosphate oxidase dimerisation C-terminal" evidence="10">
    <location>
        <begin position="172"/>
        <end position="212"/>
    </location>
</feature>
<feature type="binding site" evidence="6 8">
    <location>
        <begin position="141"/>
        <end position="142"/>
    </location>
    <ligand>
        <name>FMN</name>
        <dbReference type="ChEBI" id="CHEBI:58210"/>
    </ligand>
</feature>
<dbReference type="InterPro" id="IPR019576">
    <property type="entry name" value="Pyridoxamine_oxidase_dimer_C"/>
</dbReference>
<reference evidence="11 12" key="1">
    <citation type="submission" date="2017-04" db="EMBL/GenBank/DDBJ databases">
        <authorList>
            <person name="Afonso C.L."/>
            <person name="Miller P.J."/>
            <person name="Scott M.A."/>
            <person name="Spackman E."/>
            <person name="Goraichik I."/>
            <person name="Dimitrov K.M."/>
            <person name="Suarez D.L."/>
            <person name="Swayne D.E."/>
        </authorList>
    </citation>
    <scope>NUCLEOTIDE SEQUENCE [LARGE SCALE GENOMIC DNA]</scope>
    <source>
        <strain evidence="11 12">VK13</strain>
    </source>
</reference>
<name>A0A1W1ZQU4_9BURK</name>
<comment type="pathway">
    <text evidence="6">Cofactor metabolism; pyridoxal 5'-phosphate salvage; pyridoxal 5'-phosphate from pyridoxine 5'-phosphate: step 1/1.</text>
</comment>
<evidence type="ECO:0000313" key="12">
    <source>
        <dbReference type="Proteomes" id="UP000192708"/>
    </source>
</evidence>
<dbReference type="Pfam" id="PF01243">
    <property type="entry name" value="PNPOx_N"/>
    <property type="match status" value="1"/>
</dbReference>
<accession>A0A1W1ZQU4</accession>
<dbReference type="PROSITE" id="PS01064">
    <property type="entry name" value="PYRIDOX_OXIDASE"/>
    <property type="match status" value="1"/>
</dbReference>
<proteinExistence type="inferred from homology"/>
<dbReference type="STRING" id="1938817.SAMN06296008_10682"/>
<protein>
    <recommendedName>
        <fullName evidence="6">Pyridoxine/pyridoxamine 5'-phosphate oxidase</fullName>
        <ecNumber evidence="6">1.4.3.5</ecNumber>
    </recommendedName>
    <alternativeName>
        <fullName evidence="6">PNP/PMP oxidase</fullName>
        <shortName evidence="6">PNPOx</shortName>
    </alternativeName>
    <alternativeName>
        <fullName evidence="6">Pyridoxal 5'-phosphate synthase</fullName>
    </alternativeName>
</protein>
<dbReference type="InterPro" id="IPR011576">
    <property type="entry name" value="Pyridox_Oxase_N"/>
</dbReference>
<dbReference type="EMBL" id="FWXJ01000006">
    <property type="protein sequence ID" value="SMC50784.1"/>
    <property type="molecule type" value="Genomic_DNA"/>
</dbReference>
<feature type="binding site" evidence="6 7">
    <location>
        <position position="124"/>
    </location>
    <ligand>
        <name>substrate</name>
    </ligand>
</feature>
<keyword evidence="4 6" id="KW-0560">Oxidoreductase</keyword>
<evidence type="ECO:0000256" key="1">
    <source>
        <dbReference type="ARBA" id="ARBA00007301"/>
    </source>
</evidence>
<dbReference type="InterPro" id="IPR012349">
    <property type="entry name" value="Split_barrel_FMN-bd"/>
</dbReference>
<feature type="binding site" evidence="6 7">
    <location>
        <begin position="191"/>
        <end position="193"/>
    </location>
    <ligand>
        <name>substrate</name>
    </ligand>
</feature>
<evidence type="ECO:0000256" key="2">
    <source>
        <dbReference type="ARBA" id="ARBA00022630"/>
    </source>
</evidence>
<evidence type="ECO:0000259" key="10">
    <source>
        <dbReference type="Pfam" id="PF10590"/>
    </source>
</evidence>
<feature type="domain" description="Pyridoxamine 5'-phosphate oxidase N-terminal" evidence="9">
    <location>
        <begin position="35"/>
        <end position="153"/>
    </location>
</feature>
<dbReference type="GO" id="GO:0010181">
    <property type="term" value="F:FMN binding"/>
    <property type="evidence" value="ECO:0007669"/>
    <property type="project" value="UniProtKB-UniRule"/>
</dbReference>
<dbReference type="NCBIfam" id="NF004231">
    <property type="entry name" value="PRK05679.1"/>
    <property type="match status" value="1"/>
</dbReference>
<sequence length="212" mass="24468">MINNLADLRKTYSKGSLSEKDALANPFEQFSLWFDQASKAQCPEPHAMSLATVNPEGAPSLRTVLLKGLENNQFVFYTNYLSQKASEMKNNPQVALLFFWHELERQVRVDGIVQKASPEISDAYYYSRPLASRIGAWASPQSEIVPDREYLEAQERFYLDKFGENPTRPDHWGGYTVVPHKIEFWQGRPSRLHDRIVYTKEGDEWVIQRLAP</sequence>
<evidence type="ECO:0000256" key="3">
    <source>
        <dbReference type="ARBA" id="ARBA00022643"/>
    </source>
</evidence>